<keyword evidence="1 7" id="KW-0806">Transcription termination</keyword>
<dbReference type="Pfam" id="PF26594">
    <property type="entry name" value="KH_NusA_2nd"/>
    <property type="match status" value="1"/>
</dbReference>
<dbReference type="PANTHER" id="PTHR22648:SF0">
    <property type="entry name" value="TRANSCRIPTION TERMINATION_ANTITERMINATION PROTEIN NUSA"/>
    <property type="match status" value="1"/>
</dbReference>
<evidence type="ECO:0000256" key="1">
    <source>
        <dbReference type="ARBA" id="ARBA00022472"/>
    </source>
</evidence>
<feature type="domain" description="Transcription factor NusA N-terminal" evidence="9">
    <location>
        <begin position="5"/>
        <end position="128"/>
    </location>
</feature>
<dbReference type="SUPFAM" id="SSF54814">
    <property type="entry name" value="Prokaryotic type KH domain (KH-domain type II)"/>
    <property type="match status" value="2"/>
</dbReference>
<keyword evidence="4 7" id="KW-0694">RNA-binding</keyword>
<evidence type="ECO:0000256" key="6">
    <source>
        <dbReference type="ARBA" id="ARBA00023163"/>
    </source>
</evidence>
<dbReference type="InterPro" id="IPR030842">
    <property type="entry name" value="TF_NusA_bacterial"/>
</dbReference>
<dbReference type="GO" id="GO:0005829">
    <property type="term" value="C:cytosol"/>
    <property type="evidence" value="ECO:0007669"/>
    <property type="project" value="TreeGrafter"/>
</dbReference>
<dbReference type="InterPro" id="IPR009019">
    <property type="entry name" value="KH_sf_prok-type"/>
</dbReference>
<evidence type="ECO:0000256" key="7">
    <source>
        <dbReference type="HAMAP-Rule" id="MF_00945"/>
    </source>
</evidence>
<dbReference type="CDD" id="cd02134">
    <property type="entry name" value="KH-II_NusA_rpt1"/>
    <property type="match status" value="1"/>
</dbReference>
<dbReference type="SUPFAM" id="SSF69705">
    <property type="entry name" value="Transcription factor NusA, N-terminal domain"/>
    <property type="match status" value="1"/>
</dbReference>
<evidence type="ECO:0000256" key="8">
    <source>
        <dbReference type="SAM" id="MobiDB-lite"/>
    </source>
</evidence>
<evidence type="ECO:0000259" key="9">
    <source>
        <dbReference type="Pfam" id="PF08529"/>
    </source>
</evidence>
<dbReference type="Proteomes" id="UP000282184">
    <property type="component" value="Unassembled WGS sequence"/>
</dbReference>
<dbReference type="Gene3D" id="2.40.50.140">
    <property type="entry name" value="Nucleic acid-binding proteins"/>
    <property type="match status" value="1"/>
</dbReference>
<evidence type="ECO:0000259" key="10">
    <source>
        <dbReference type="Pfam" id="PF13184"/>
    </source>
</evidence>
<feature type="region of interest" description="Disordered" evidence="8">
    <location>
        <begin position="410"/>
        <end position="430"/>
    </location>
</feature>
<dbReference type="AlphaFoldDB" id="A0A431U301"/>
<dbReference type="HAMAP" id="MF_00945_B">
    <property type="entry name" value="NusA_B"/>
    <property type="match status" value="1"/>
</dbReference>
<dbReference type="InterPro" id="IPR012340">
    <property type="entry name" value="NA-bd_OB-fold"/>
</dbReference>
<dbReference type="InterPro" id="IPR010213">
    <property type="entry name" value="TF_NusA"/>
</dbReference>
<evidence type="ECO:0000313" key="12">
    <source>
        <dbReference type="EMBL" id="RTQ49782.1"/>
    </source>
</evidence>
<reference evidence="12 13" key="1">
    <citation type="submission" date="2018-12" db="EMBL/GenBank/DDBJ databases">
        <title>Hymenobacter gummosus sp. nov., isolated from a spring.</title>
        <authorList>
            <person name="Nie L."/>
        </authorList>
    </citation>
    <scope>NUCLEOTIDE SEQUENCE [LARGE SCALE GENOMIC DNA]</scope>
    <source>
        <strain evidence="12 13">KCTC 52166</strain>
    </source>
</reference>
<evidence type="ECO:0000313" key="13">
    <source>
        <dbReference type="Proteomes" id="UP000282184"/>
    </source>
</evidence>
<dbReference type="Pfam" id="PF08529">
    <property type="entry name" value="NusA_N"/>
    <property type="match status" value="1"/>
</dbReference>
<dbReference type="PROSITE" id="PS50084">
    <property type="entry name" value="KH_TYPE_1"/>
    <property type="match status" value="1"/>
</dbReference>
<sequence>MNTLNLIESFSEFAKFKNIDRPTMMSILEEVFRTMIRKKYDDDSNFDVIINPDNGDLEIWRNREIVDDDSEDIWDHDKIPLAEAQKIEPDFEVGEEVSEQVKLEDFGRRAVLMARQTLIQRVKDLERDNLYQKYKDMVGEIIAGEVYQVWGRETLVLDQEENELSLPKPEQIPKDRYRKGDTIRAVVHRVDVLNGAPKIILSRAAPAFLERLMEQEVPEIADGLITIKNIVREPGERAKVAVESYDDRIDPVGACVGMKGSRIHAVVRELENENIDIINYTDNLELYIQRALSPARISTMKINEQTGRVSVFLKPDQVSLAIGRGGANIKLASRLVGMEIDVFREADSYEEDITLEEFSDEIDQWIIDELKKIGLDTGRAVLAVNKADIVRRTELEEENVEDVFRIIQAEFDGEDEEETPAEGEETESQQ</sequence>
<dbReference type="GO" id="GO:0006353">
    <property type="term" value="P:DNA-templated transcription termination"/>
    <property type="evidence" value="ECO:0007669"/>
    <property type="project" value="UniProtKB-UniRule"/>
</dbReference>
<dbReference type="FunFam" id="3.30.300.20:FF:000002">
    <property type="entry name" value="Transcription termination/antitermination protein NusA"/>
    <property type="match status" value="1"/>
</dbReference>
<comment type="subcellular location">
    <subcellularLocation>
        <location evidence="7">Cytoplasm</location>
    </subcellularLocation>
</comment>
<dbReference type="InterPro" id="IPR013735">
    <property type="entry name" value="TF_NusA_N"/>
</dbReference>
<protein>
    <recommendedName>
        <fullName evidence="7">Transcription termination/antitermination protein NusA</fullName>
    </recommendedName>
</protein>
<evidence type="ECO:0000259" key="11">
    <source>
        <dbReference type="Pfam" id="PF26594"/>
    </source>
</evidence>
<name>A0A431U301_9BACT</name>
<comment type="function">
    <text evidence="7">Participates in both transcription termination and antitermination.</text>
</comment>
<dbReference type="InterPro" id="IPR036555">
    <property type="entry name" value="NusA_N_sf"/>
</dbReference>
<dbReference type="GO" id="GO:0003700">
    <property type="term" value="F:DNA-binding transcription factor activity"/>
    <property type="evidence" value="ECO:0007669"/>
    <property type="project" value="InterPro"/>
</dbReference>
<keyword evidence="13" id="KW-1185">Reference proteome</keyword>
<keyword evidence="5 7" id="KW-0805">Transcription regulation</keyword>
<feature type="domain" description="Transcription factor NusA first KH" evidence="10">
    <location>
        <begin position="203"/>
        <end position="280"/>
    </location>
</feature>
<comment type="caution">
    <text evidence="12">The sequence shown here is derived from an EMBL/GenBank/DDBJ whole genome shotgun (WGS) entry which is preliminary data.</text>
</comment>
<dbReference type="InterPro" id="IPR015946">
    <property type="entry name" value="KH_dom-like_a/b"/>
</dbReference>
<dbReference type="OrthoDB" id="9807233at2"/>
<dbReference type="EMBL" id="RXOF01000006">
    <property type="protein sequence ID" value="RTQ49782.1"/>
    <property type="molecule type" value="Genomic_DNA"/>
</dbReference>
<dbReference type="CDD" id="cd04455">
    <property type="entry name" value="S1_NusA"/>
    <property type="match status" value="1"/>
</dbReference>
<organism evidence="12 13">
    <name type="scientific">Hymenobacter gummosus</name>
    <dbReference type="NCBI Taxonomy" id="1776032"/>
    <lineage>
        <taxon>Bacteria</taxon>
        <taxon>Pseudomonadati</taxon>
        <taxon>Bacteroidota</taxon>
        <taxon>Cytophagia</taxon>
        <taxon>Cytophagales</taxon>
        <taxon>Hymenobacteraceae</taxon>
        <taxon>Hymenobacter</taxon>
    </lineage>
</organism>
<dbReference type="Gene3D" id="3.30.1480.10">
    <property type="entry name" value="NusA, N-terminal domain"/>
    <property type="match status" value="1"/>
</dbReference>
<proteinExistence type="inferred from homology"/>
<dbReference type="RefSeq" id="WP_126693641.1">
    <property type="nucleotide sequence ID" value="NZ_RXOF01000006.1"/>
</dbReference>
<keyword evidence="3 7" id="KW-0889">Transcription antitermination</keyword>
<dbReference type="Gene3D" id="3.30.300.20">
    <property type="match status" value="2"/>
</dbReference>
<evidence type="ECO:0000256" key="5">
    <source>
        <dbReference type="ARBA" id="ARBA00023015"/>
    </source>
</evidence>
<comment type="similarity">
    <text evidence="7">Belongs to the NusA family.</text>
</comment>
<feature type="domain" description="NusA-like second KH" evidence="11">
    <location>
        <begin position="285"/>
        <end position="347"/>
    </location>
</feature>
<dbReference type="PANTHER" id="PTHR22648">
    <property type="entry name" value="TRANSCRIPTION TERMINATION FACTOR NUSA"/>
    <property type="match status" value="1"/>
</dbReference>
<dbReference type="Pfam" id="PF13184">
    <property type="entry name" value="KH_NusA_1st"/>
    <property type="match status" value="1"/>
</dbReference>
<comment type="subunit">
    <text evidence="7">Monomer. Binds directly to the core enzyme of the DNA-dependent RNA polymerase and to nascent RNA.</text>
</comment>
<keyword evidence="2 7" id="KW-0963">Cytoplasm</keyword>
<dbReference type="InterPro" id="IPR058582">
    <property type="entry name" value="KH_NusA_2nd"/>
</dbReference>
<accession>A0A431U301</accession>
<evidence type="ECO:0000256" key="3">
    <source>
        <dbReference type="ARBA" id="ARBA00022814"/>
    </source>
</evidence>
<evidence type="ECO:0000256" key="2">
    <source>
        <dbReference type="ARBA" id="ARBA00022490"/>
    </source>
</evidence>
<feature type="compositionally biased region" description="Acidic residues" evidence="8">
    <location>
        <begin position="411"/>
        <end position="430"/>
    </location>
</feature>
<dbReference type="InterPro" id="IPR025249">
    <property type="entry name" value="TF_NusA_KH_1st"/>
</dbReference>
<keyword evidence="6 7" id="KW-0804">Transcription</keyword>
<gene>
    <name evidence="7 12" type="primary">nusA</name>
    <name evidence="12" type="ORF">EJV47_12070</name>
</gene>
<dbReference type="NCBIfam" id="TIGR01953">
    <property type="entry name" value="NusA"/>
    <property type="match status" value="1"/>
</dbReference>
<dbReference type="GO" id="GO:0031564">
    <property type="term" value="P:transcription antitermination"/>
    <property type="evidence" value="ECO:0007669"/>
    <property type="project" value="UniProtKB-UniRule"/>
</dbReference>
<dbReference type="SUPFAM" id="SSF50249">
    <property type="entry name" value="Nucleic acid-binding proteins"/>
    <property type="match status" value="1"/>
</dbReference>
<evidence type="ECO:0000256" key="4">
    <source>
        <dbReference type="ARBA" id="ARBA00022884"/>
    </source>
</evidence>
<dbReference type="CDD" id="cd22529">
    <property type="entry name" value="KH-II_NusA_rpt2"/>
    <property type="match status" value="1"/>
</dbReference>
<dbReference type="GO" id="GO:0003723">
    <property type="term" value="F:RNA binding"/>
    <property type="evidence" value="ECO:0007669"/>
    <property type="project" value="UniProtKB-UniRule"/>
</dbReference>